<dbReference type="GO" id="GO:0016740">
    <property type="term" value="F:transferase activity"/>
    <property type="evidence" value="ECO:0007669"/>
    <property type="project" value="UniProtKB-KW"/>
</dbReference>
<dbReference type="InterPro" id="IPR027396">
    <property type="entry name" value="DsrEFH-like"/>
</dbReference>
<evidence type="ECO:0000313" key="2">
    <source>
        <dbReference type="EMBL" id="OUP51705.1"/>
    </source>
</evidence>
<dbReference type="InterPro" id="IPR001455">
    <property type="entry name" value="TusA-like"/>
</dbReference>
<dbReference type="NCBIfam" id="TIGR03527">
    <property type="entry name" value="selenium_YedF"/>
    <property type="match status" value="1"/>
</dbReference>
<dbReference type="AlphaFoldDB" id="A0A1Y4L4J4"/>
<dbReference type="EMBL" id="NFKK01000018">
    <property type="protein sequence ID" value="OUP51705.1"/>
    <property type="molecule type" value="Genomic_DNA"/>
</dbReference>
<evidence type="ECO:0000259" key="1">
    <source>
        <dbReference type="Pfam" id="PF01206"/>
    </source>
</evidence>
<organism evidence="2 3">
    <name type="scientific">Butyricicoccus pullicaecorum</name>
    <dbReference type="NCBI Taxonomy" id="501571"/>
    <lineage>
        <taxon>Bacteria</taxon>
        <taxon>Bacillati</taxon>
        <taxon>Bacillota</taxon>
        <taxon>Clostridia</taxon>
        <taxon>Eubacteriales</taxon>
        <taxon>Butyricicoccaceae</taxon>
        <taxon>Butyricicoccus</taxon>
    </lineage>
</organism>
<accession>A0A1Y4L4J4</accession>
<dbReference type="Pfam" id="PF01206">
    <property type="entry name" value="TusA"/>
    <property type="match status" value="1"/>
</dbReference>
<dbReference type="RefSeq" id="WP_087374169.1">
    <property type="nucleotide sequence ID" value="NZ_NFKK01000018.1"/>
</dbReference>
<dbReference type="Gene3D" id="3.30.110.40">
    <property type="entry name" value="TusA-like domain"/>
    <property type="match status" value="1"/>
</dbReference>
<comment type="caution">
    <text evidence="2">The sequence shown here is derived from an EMBL/GenBank/DDBJ whole genome shotgun (WGS) entry which is preliminary data.</text>
</comment>
<evidence type="ECO:0000313" key="3">
    <source>
        <dbReference type="Proteomes" id="UP000195897"/>
    </source>
</evidence>
<keyword evidence="2" id="KW-0808">Transferase</keyword>
<sequence length="215" mass="22313">MATIVDARGKACPQPVIDTKNAIKEQGTPVITMVDNDIARQNVEKMARQMGLNAESSEIDGGWRILIQPVSTDVLSAVMNDAGEALAGMLPDLDPVPCCTPAPAGPTVVVLSSSCMGTGDDTLGAALMKGFVYALTQLDEAPATVLLYNGGAKLSCEGADTVEDLKVLAQNGTEILTCGTCLNHYGLADKLAVGSVTNMYVIAETMANAGKVIRP</sequence>
<dbReference type="SUPFAM" id="SSF75169">
    <property type="entry name" value="DsrEFH-like"/>
    <property type="match status" value="1"/>
</dbReference>
<dbReference type="InterPro" id="IPR019870">
    <property type="entry name" value="Se_metab_YedF"/>
</dbReference>
<proteinExistence type="predicted"/>
<dbReference type="Proteomes" id="UP000195897">
    <property type="component" value="Unassembled WGS sequence"/>
</dbReference>
<dbReference type="InterPro" id="IPR036868">
    <property type="entry name" value="TusA-like_sf"/>
</dbReference>
<feature type="domain" description="UPF0033" evidence="1">
    <location>
        <begin position="4"/>
        <end position="68"/>
    </location>
</feature>
<name>A0A1Y4L4J4_9FIRM</name>
<dbReference type="CDD" id="cd03421">
    <property type="entry name" value="SirA_like_N"/>
    <property type="match status" value="1"/>
</dbReference>
<dbReference type="SUPFAM" id="SSF64307">
    <property type="entry name" value="SirA-like"/>
    <property type="match status" value="1"/>
</dbReference>
<reference evidence="3" key="1">
    <citation type="submission" date="2017-04" db="EMBL/GenBank/DDBJ databases">
        <title>Function of individual gut microbiota members based on whole genome sequencing of pure cultures obtained from chicken caecum.</title>
        <authorList>
            <person name="Medvecky M."/>
            <person name="Cejkova D."/>
            <person name="Polansky O."/>
            <person name="Karasova D."/>
            <person name="Kubasova T."/>
            <person name="Cizek A."/>
            <person name="Rychlik I."/>
        </authorList>
    </citation>
    <scope>NUCLEOTIDE SEQUENCE [LARGE SCALE GENOMIC DNA]</scope>
    <source>
        <strain evidence="3">An180</strain>
    </source>
</reference>
<protein>
    <submittedName>
        <fullName evidence="2">Sulfurtransferase-like selenium metabolism protein YedF</fullName>
    </submittedName>
</protein>
<gene>
    <name evidence="2" type="ORF">B5F17_12015</name>
</gene>